<proteinExistence type="predicted"/>
<organism evidence="1 2">
    <name type="scientific">Ficus carica</name>
    <name type="common">Common fig</name>
    <dbReference type="NCBI Taxonomy" id="3494"/>
    <lineage>
        <taxon>Eukaryota</taxon>
        <taxon>Viridiplantae</taxon>
        <taxon>Streptophyta</taxon>
        <taxon>Embryophyta</taxon>
        <taxon>Tracheophyta</taxon>
        <taxon>Spermatophyta</taxon>
        <taxon>Magnoliopsida</taxon>
        <taxon>eudicotyledons</taxon>
        <taxon>Gunneridae</taxon>
        <taxon>Pentapetalae</taxon>
        <taxon>rosids</taxon>
        <taxon>fabids</taxon>
        <taxon>Rosales</taxon>
        <taxon>Moraceae</taxon>
        <taxon>Ficeae</taxon>
        <taxon>Ficus</taxon>
    </lineage>
</organism>
<dbReference type="Proteomes" id="UP001187192">
    <property type="component" value="Unassembled WGS sequence"/>
</dbReference>
<dbReference type="AlphaFoldDB" id="A0AA87YTE6"/>
<dbReference type="EMBL" id="BTGU01005292">
    <property type="protein sequence ID" value="GMN21557.1"/>
    <property type="molecule type" value="Genomic_DNA"/>
</dbReference>
<evidence type="ECO:0000313" key="1">
    <source>
        <dbReference type="EMBL" id="GMN21557.1"/>
    </source>
</evidence>
<keyword evidence="2" id="KW-1185">Reference proteome</keyword>
<accession>A0AA87YTE6</accession>
<reference evidence="1" key="1">
    <citation type="submission" date="2023-07" db="EMBL/GenBank/DDBJ databases">
        <title>draft genome sequence of fig (Ficus carica).</title>
        <authorList>
            <person name="Takahashi T."/>
            <person name="Nishimura K."/>
        </authorList>
    </citation>
    <scope>NUCLEOTIDE SEQUENCE</scope>
</reference>
<gene>
    <name evidence="1" type="ORF">TIFTF001_047294</name>
</gene>
<comment type="caution">
    <text evidence="1">The sequence shown here is derived from an EMBL/GenBank/DDBJ whole genome shotgun (WGS) entry which is preliminary data.</text>
</comment>
<name>A0AA87YTE6_FICCA</name>
<protein>
    <submittedName>
        <fullName evidence="1">Uncharacterized protein</fullName>
    </submittedName>
</protein>
<evidence type="ECO:0000313" key="2">
    <source>
        <dbReference type="Proteomes" id="UP001187192"/>
    </source>
</evidence>
<sequence length="117" mass="13570">MSDFGMVVEVEFQPFKTGVEFRDGGRSLVSRLRLRYKTWVGVRFRDGGWGWVSGWGSRSGFGIGVGVRVEFRDKGKVRFRDGVRIWFLDGVQGRFSSCRMRDFGVRFWKRGKVGFWG</sequence>